<dbReference type="GO" id="GO:0003697">
    <property type="term" value="F:single-stranded DNA binding"/>
    <property type="evidence" value="ECO:0007669"/>
    <property type="project" value="UniProtKB-UniRule"/>
</dbReference>
<evidence type="ECO:0000256" key="10">
    <source>
        <dbReference type="ARBA" id="ARBA00023204"/>
    </source>
</evidence>
<dbReference type="InterPro" id="IPR042174">
    <property type="entry name" value="RecF_2"/>
</dbReference>
<evidence type="ECO:0000259" key="15">
    <source>
        <dbReference type="Pfam" id="PF02463"/>
    </source>
</evidence>
<dbReference type="PANTHER" id="PTHR32182">
    <property type="entry name" value="DNA REPLICATION AND REPAIR PROTEIN RECF"/>
    <property type="match status" value="1"/>
</dbReference>
<evidence type="ECO:0000256" key="8">
    <source>
        <dbReference type="ARBA" id="ARBA00022840"/>
    </source>
</evidence>
<keyword evidence="17" id="KW-1185">Reference proteome</keyword>
<feature type="binding site" evidence="13">
    <location>
        <begin position="30"/>
        <end position="37"/>
    </location>
    <ligand>
        <name>ATP</name>
        <dbReference type="ChEBI" id="CHEBI:30616"/>
    </ligand>
</feature>
<reference evidence="16 17" key="1">
    <citation type="submission" date="2020-04" db="EMBL/GenBank/DDBJ databases">
        <title>Sequencing and Assembly of C. fimi.</title>
        <authorList>
            <person name="Ramsey A.R."/>
        </authorList>
    </citation>
    <scope>NUCLEOTIDE SEQUENCE [LARGE SCALE GENOMIC DNA]</scope>
    <source>
        <strain evidence="16 17">SB</strain>
    </source>
</reference>
<feature type="domain" description="RecF/RecN/SMC N-terminal" evidence="15">
    <location>
        <begin position="2"/>
        <end position="401"/>
    </location>
</feature>
<dbReference type="Proteomes" id="UP000562124">
    <property type="component" value="Unassembled WGS sequence"/>
</dbReference>
<comment type="function">
    <text evidence="12 13 14">The RecF protein is involved in DNA metabolism; it is required for DNA replication and normal SOS inducibility. RecF binds preferentially to single-stranded, linear DNA. It also seems to bind ATP.</text>
</comment>
<evidence type="ECO:0000256" key="11">
    <source>
        <dbReference type="ARBA" id="ARBA00023236"/>
    </source>
</evidence>
<accession>A0A7Y0LYW0</accession>
<dbReference type="InterPro" id="IPR001238">
    <property type="entry name" value="DNA-binding_RecF"/>
</dbReference>
<dbReference type="Pfam" id="PF02463">
    <property type="entry name" value="SMC_N"/>
    <property type="match status" value="1"/>
</dbReference>
<dbReference type="NCBIfam" id="TIGR00611">
    <property type="entry name" value="recf"/>
    <property type="match status" value="1"/>
</dbReference>
<dbReference type="GO" id="GO:0006302">
    <property type="term" value="P:double-strand break repair"/>
    <property type="evidence" value="ECO:0007669"/>
    <property type="project" value="TreeGrafter"/>
</dbReference>
<evidence type="ECO:0000256" key="3">
    <source>
        <dbReference type="ARBA" id="ARBA00020170"/>
    </source>
</evidence>
<evidence type="ECO:0000256" key="14">
    <source>
        <dbReference type="RuleBase" id="RU000578"/>
    </source>
</evidence>
<dbReference type="InterPro" id="IPR003395">
    <property type="entry name" value="RecF/RecN/SMC_N"/>
</dbReference>
<organism evidence="16 17">
    <name type="scientific">Cellulomonas fimi</name>
    <dbReference type="NCBI Taxonomy" id="1708"/>
    <lineage>
        <taxon>Bacteria</taxon>
        <taxon>Bacillati</taxon>
        <taxon>Actinomycetota</taxon>
        <taxon>Actinomycetes</taxon>
        <taxon>Micrococcales</taxon>
        <taxon>Cellulomonadaceae</taxon>
        <taxon>Cellulomonas</taxon>
    </lineage>
</organism>
<comment type="caution">
    <text evidence="16">The sequence shown here is derived from an EMBL/GenBank/DDBJ whole genome shotgun (WGS) entry which is preliminary data.</text>
</comment>
<comment type="subcellular location">
    <subcellularLocation>
        <location evidence="1 13 14">Cytoplasm</location>
    </subcellularLocation>
</comment>
<evidence type="ECO:0000256" key="9">
    <source>
        <dbReference type="ARBA" id="ARBA00023125"/>
    </source>
</evidence>
<dbReference type="PROSITE" id="PS00617">
    <property type="entry name" value="RECF_1"/>
    <property type="match status" value="1"/>
</dbReference>
<dbReference type="HAMAP" id="MF_00365">
    <property type="entry name" value="RecF"/>
    <property type="match status" value="1"/>
</dbReference>
<evidence type="ECO:0000256" key="2">
    <source>
        <dbReference type="ARBA" id="ARBA00008016"/>
    </source>
</evidence>
<protein>
    <recommendedName>
        <fullName evidence="3 13">DNA replication and repair protein RecF</fullName>
    </recommendedName>
</protein>
<keyword evidence="6 13" id="KW-0547">Nucleotide-binding</keyword>
<dbReference type="EMBL" id="JABCJJ010000012">
    <property type="protein sequence ID" value="NMR20435.1"/>
    <property type="molecule type" value="Genomic_DNA"/>
</dbReference>
<keyword evidence="10 13" id="KW-0234">DNA repair</keyword>
<sequence length="426" mass="45021">MYVSHLSLTDYRSYAGVDLELEPGVTALVGPNGQGKTNLVEALGYVATLGSHRVPSDAALIRAGASRAVVRARVVRDERASVVEIEITAGKANRARVNRSPVPRVRDVLGILRTVLFAPEDLALVKGDPEGRRRFLDELAVLVTPRMAGVLGDYDRVLRQRSALLKSAGAAMRGSRGGADLRTLDIWDAKLAEAGAQIIAARLALIGVLHPHVAAAYEQVSAGQGVAHLSYRSSLESSLGPDDVARLGAAVLVDAGAAPGHDGARTAGQAAASSGAGDRRVSADLIEAQLMEAMGRLRSKEIERGVCLVGPHRDDLVLELGGLPAKGYASHGESWSFALALRLASYRLLTQADGPEWVTDWGADGEPVLVLDDVFAELDTRRRDRLAELVSGAGQVLVTAAVASDVPEQLEGARIDVMEGRVTRVL</sequence>
<evidence type="ECO:0000313" key="16">
    <source>
        <dbReference type="EMBL" id="NMR20435.1"/>
    </source>
</evidence>
<keyword evidence="8 13" id="KW-0067">ATP-binding</keyword>
<dbReference type="AlphaFoldDB" id="A0A7Y0LYW0"/>
<dbReference type="Gene3D" id="1.20.1050.90">
    <property type="entry name" value="RecF/RecN/SMC, N-terminal domain"/>
    <property type="match status" value="1"/>
</dbReference>
<dbReference type="SUPFAM" id="SSF52540">
    <property type="entry name" value="P-loop containing nucleoside triphosphate hydrolases"/>
    <property type="match status" value="1"/>
</dbReference>
<evidence type="ECO:0000256" key="5">
    <source>
        <dbReference type="ARBA" id="ARBA00022705"/>
    </source>
</evidence>
<proteinExistence type="inferred from homology"/>
<evidence type="ECO:0000256" key="1">
    <source>
        <dbReference type="ARBA" id="ARBA00004496"/>
    </source>
</evidence>
<evidence type="ECO:0000256" key="6">
    <source>
        <dbReference type="ARBA" id="ARBA00022741"/>
    </source>
</evidence>
<dbReference type="GO" id="GO:0009432">
    <property type="term" value="P:SOS response"/>
    <property type="evidence" value="ECO:0007669"/>
    <property type="project" value="UniProtKB-UniRule"/>
</dbReference>
<evidence type="ECO:0000256" key="12">
    <source>
        <dbReference type="ARBA" id="ARBA00025401"/>
    </source>
</evidence>
<dbReference type="PANTHER" id="PTHR32182:SF0">
    <property type="entry name" value="DNA REPLICATION AND REPAIR PROTEIN RECF"/>
    <property type="match status" value="1"/>
</dbReference>
<keyword evidence="5 13" id="KW-0235">DNA replication</keyword>
<evidence type="ECO:0000256" key="13">
    <source>
        <dbReference type="HAMAP-Rule" id="MF_00365"/>
    </source>
</evidence>
<keyword evidence="9 13" id="KW-0238">DNA-binding</keyword>
<dbReference type="GO" id="GO:0005524">
    <property type="term" value="F:ATP binding"/>
    <property type="evidence" value="ECO:0007669"/>
    <property type="project" value="UniProtKB-UniRule"/>
</dbReference>
<evidence type="ECO:0000256" key="4">
    <source>
        <dbReference type="ARBA" id="ARBA00022490"/>
    </source>
</evidence>
<keyword evidence="11 13" id="KW-0742">SOS response</keyword>
<keyword evidence="7 13" id="KW-0227">DNA damage</keyword>
<dbReference type="GO" id="GO:0006260">
    <property type="term" value="P:DNA replication"/>
    <property type="evidence" value="ECO:0007669"/>
    <property type="project" value="UniProtKB-UniRule"/>
</dbReference>
<evidence type="ECO:0000256" key="7">
    <source>
        <dbReference type="ARBA" id="ARBA00022763"/>
    </source>
</evidence>
<dbReference type="InterPro" id="IPR018078">
    <property type="entry name" value="DNA-binding_RecF_CS"/>
</dbReference>
<name>A0A7Y0LYW0_CELFI</name>
<gene>
    <name evidence="13 16" type="primary">recF</name>
    <name evidence="16" type="ORF">HIR71_09430</name>
</gene>
<dbReference type="GO" id="GO:0005737">
    <property type="term" value="C:cytoplasm"/>
    <property type="evidence" value="ECO:0007669"/>
    <property type="project" value="UniProtKB-SubCell"/>
</dbReference>
<keyword evidence="4 13" id="KW-0963">Cytoplasm</keyword>
<dbReference type="PROSITE" id="PS00618">
    <property type="entry name" value="RECF_2"/>
    <property type="match status" value="1"/>
</dbReference>
<comment type="similarity">
    <text evidence="2 13 14">Belongs to the RecF family.</text>
</comment>
<evidence type="ECO:0000313" key="17">
    <source>
        <dbReference type="Proteomes" id="UP000562124"/>
    </source>
</evidence>
<dbReference type="GO" id="GO:0000731">
    <property type="term" value="P:DNA synthesis involved in DNA repair"/>
    <property type="evidence" value="ECO:0007669"/>
    <property type="project" value="TreeGrafter"/>
</dbReference>
<dbReference type="Gene3D" id="3.40.50.300">
    <property type="entry name" value="P-loop containing nucleotide triphosphate hydrolases"/>
    <property type="match status" value="1"/>
</dbReference>
<dbReference type="InterPro" id="IPR027417">
    <property type="entry name" value="P-loop_NTPase"/>
</dbReference>
<dbReference type="RefSeq" id="WP_169324812.1">
    <property type="nucleotide sequence ID" value="NZ_JABCJJ010000012.1"/>
</dbReference>